<dbReference type="Pfam" id="PF00384">
    <property type="entry name" value="Molybdopterin"/>
    <property type="match status" value="1"/>
</dbReference>
<evidence type="ECO:0000313" key="16">
    <source>
        <dbReference type="Proteomes" id="UP001200537"/>
    </source>
</evidence>
<dbReference type="PROSITE" id="PS00642">
    <property type="entry name" value="COMPLEX1_75K_2"/>
    <property type="match status" value="1"/>
</dbReference>
<keyword evidence="8" id="KW-0411">Iron-sulfur</keyword>
<dbReference type="InterPro" id="IPR001041">
    <property type="entry name" value="2Fe-2S_ferredoxin-type"/>
</dbReference>
<dbReference type="GO" id="GO:0008137">
    <property type="term" value="F:NADH dehydrogenase (ubiquinone) activity"/>
    <property type="evidence" value="ECO:0007669"/>
    <property type="project" value="InterPro"/>
</dbReference>
<comment type="cofactor">
    <cofactor evidence="10">
        <name>[2Fe-2S] cluster</name>
        <dbReference type="ChEBI" id="CHEBI:190135"/>
    </cofactor>
</comment>
<dbReference type="PROSITE" id="PS00643">
    <property type="entry name" value="COMPLEX1_75K_3"/>
    <property type="match status" value="1"/>
</dbReference>
<sequence>MSEQVQINIDGQDIEVAKGTLLIRAAEKLGIHIPRFCDHPLLDPAGACRQCLVEVAMPGRDGVVRPMPKPQPACTMTAMAGMEIKTAATSEVAQKAQHGITEFLLINHPLDCPICDKGGECPLQNQAMSHGTLHTRFSDEKRLWPKPVELTSQILIDRERCVLCQRCVRFANQIAGDSFIALQGRGGGSSPRDDHDFMGENIGAFDQKILGISDSDGSHPSLRLNPGAEAFSDSHGKPAPLSSPAAIGAGVDEKDQAGRLFSSYFSGNIIQICPVGALTSKRYRFRARPFDLVSTRGVTEQDASGSALRTDIRRGTITRRLAQKDLEVNEEWITDKDRFGYQWQFQSSRIKTPLVREDGKLVPTSWSDAFDRAAKGLAAAGKGKVGFLPGGRLTFEDAYTWSKFARVVCGTNDIDQRTRAAGREEETFLGAYFAGAGMPITYSDLEKAGQVLLVGFEPEDECGAVFLRLRKGVRSGSVKVATVAPFASPSSVKTAATVLFAAPGTEPEVVANVKAEAEGDFGTVFAGLKDEDAVIVVGERAGTVPGLLAAVNDLAARSGARLAWIPRRSGERGGVEAGTLPGLLPFGRDARDAEARSDLAAAWNAQLPDTPGRDTQKILEGACSGELSALVLGGLDLRDLPNQELAQKALAAASFVVSLEVNLTPAAQAADVVFPVAPVSEKPGTFINWEGRLRPFGQALVSHDMPDWEVLGKLAQVMGVELGIDSLKSLYAEANELMDWDGKRVTFAGATPAELVTPPDKQVVITCHKTQIDEGLLQVGATDMQAAGRASFARISPETAQEFGITDGGAISLITDGGQIQVPVVLTKMPQRVVWVPECSAGSHVYESLGVTSGALVQLEPNAEVQQ</sequence>
<dbReference type="InterPro" id="IPR000283">
    <property type="entry name" value="NADH_UbQ_OxRdtase_75kDa_su_CS"/>
</dbReference>
<feature type="domain" description="4Fe-4S Mo/W bis-MGD-type" evidence="13">
    <location>
        <begin position="292"/>
        <end position="348"/>
    </location>
</feature>
<dbReference type="Pfam" id="PF22117">
    <property type="entry name" value="Fer4_Nqo3"/>
    <property type="match status" value="1"/>
</dbReference>
<evidence type="ECO:0000256" key="3">
    <source>
        <dbReference type="ARBA" id="ARBA00022485"/>
    </source>
</evidence>
<dbReference type="Pfam" id="PF10588">
    <property type="entry name" value="NADH-G_4Fe-4S_3"/>
    <property type="match status" value="1"/>
</dbReference>
<evidence type="ECO:0000256" key="10">
    <source>
        <dbReference type="ARBA" id="ARBA00034078"/>
    </source>
</evidence>
<dbReference type="InterPro" id="IPR006963">
    <property type="entry name" value="Mopterin_OxRdtase_4Fe-4S_dom"/>
</dbReference>
<evidence type="ECO:0000256" key="2">
    <source>
        <dbReference type="ARBA" id="ARBA00005404"/>
    </source>
</evidence>
<feature type="domain" description="2Fe-2S ferredoxin-type" evidence="12">
    <location>
        <begin position="3"/>
        <end position="90"/>
    </location>
</feature>
<keyword evidence="4" id="KW-0001">2Fe-2S</keyword>
<evidence type="ECO:0000256" key="4">
    <source>
        <dbReference type="ARBA" id="ARBA00022714"/>
    </source>
</evidence>
<evidence type="ECO:0000256" key="9">
    <source>
        <dbReference type="ARBA" id="ARBA00023027"/>
    </source>
</evidence>
<dbReference type="GO" id="GO:0051539">
    <property type="term" value="F:4 iron, 4 sulfur cluster binding"/>
    <property type="evidence" value="ECO:0007669"/>
    <property type="project" value="UniProtKB-KW"/>
</dbReference>
<dbReference type="GO" id="GO:0016020">
    <property type="term" value="C:membrane"/>
    <property type="evidence" value="ECO:0007669"/>
    <property type="project" value="InterPro"/>
</dbReference>
<keyword evidence="3" id="KW-0004">4Fe-4S</keyword>
<evidence type="ECO:0000256" key="1">
    <source>
        <dbReference type="ARBA" id="ARBA00001966"/>
    </source>
</evidence>
<evidence type="ECO:0000256" key="6">
    <source>
        <dbReference type="ARBA" id="ARBA00022967"/>
    </source>
</evidence>
<dbReference type="Pfam" id="PF13510">
    <property type="entry name" value="Fer2_4"/>
    <property type="match status" value="1"/>
</dbReference>
<name>A0AAJ1EXT7_9ACTO</name>
<comment type="similarity">
    <text evidence="2">Belongs to the complex I 75 kDa subunit family.</text>
</comment>
<dbReference type="SUPFAM" id="SSF53706">
    <property type="entry name" value="Formate dehydrogenase/DMSO reductase, domains 1-3"/>
    <property type="match status" value="1"/>
</dbReference>
<dbReference type="RefSeq" id="WP_238127927.1">
    <property type="nucleotide sequence ID" value="NZ_JAKNHJ010000007.1"/>
</dbReference>
<proteinExistence type="inferred from homology"/>
<evidence type="ECO:0000259" key="14">
    <source>
        <dbReference type="PROSITE" id="PS51839"/>
    </source>
</evidence>
<dbReference type="PROSITE" id="PS51669">
    <property type="entry name" value="4FE4S_MOW_BIS_MGD"/>
    <property type="match status" value="1"/>
</dbReference>
<dbReference type="Gene3D" id="3.40.228.10">
    <property type="entry name" value="Dimethylsulfoxide Reductase, domain 2"/>
    <property type="match status" value="1"/>
</dbReference>
<comment type="caution">
    <text evidence="15">The sequence shown here is derived from an EMBL/GenBank/DDBJ whole genome shotgun (WGS) entry which is preliminary data.</text>
</comment>
<dbReference type="InterPro" id="IPR054351">
    <property type="entry name" value="NADH_UbQ_OxRdtase_ferredoxin"/>
</dbReference>
<organism evidence="15 16">
    <name type="scientific">Varibaculum cambriense</name>
    <dbReference type="NCBI Taxonomy" id="184870"/>
    <lineage>
        <taxon>Bacteria</taxon>
        <taxon>Bacillati</taxon>
        <taxon>Actinomycetota</taxon>
        <taxon>Actinomycetes</taxon>
        <taxon>Actinomycetales</taxon>
        <taxon>Actinomycetaceae</taxon>
        <taxon>Varibaculum</taxon>
    </lineage>
</organism>
<dbReference type="Pfam" id="PF22151">
    <property type="entry name" value="Fer4_NDSU1"/>
    <property type="match status" value="1"/>
</dbReference>
<dbReference type="InterPro" id="IPR006656">
    <property type="entry name" value="Mopterin_OxRdtase"/>
</dbReference>
<dbReference type="GO" id="GO:0042773">
    <property type="term" value="P:ATP synthesis coupled electron transport"/>
    <property type="evidence" value="ECO:0007669"/>
    <property type="project" value="InterPro"/>
</dbReference>
<dbReference type="Proteomes" id="UP001200537">
    <property type="component" value="Unassembled WGS sequence"/>
</dbReference>
<dbReference type="PROSITE" id="PS51839">
    <property type="entry name" value="4FE4S_HC3"/>
    <property type="match status" value="1"/>
</dbReference>
<dbReference type="SUPFAM" id="SSF54292">
    <property type="entry name" value="2Fe-2S ferredoxin-like"/>
    <property type="match status" value="1"/>
</dbReference>
<evidence type="ECO:0000259" key="12">
    <source>
        <dbReference type="PROSITE" id="PS51085"/>
    </source>
</evidence>
<keyword evidence="6" id="KW-1278">Translocase</keyword>
<dbReference type="SMART" id="SM00929">
    <property type="entry name" value="NADH-G_4Fe-4S_3"/>
    <property type="match status" value="1"/>
</dbReference>
<reference evidence="15" key="1">
    <citation type="submission" date="2022-01" db="EMBL/GenBank/DDBJ databases">
        <title>Collection of gut derived symbiotic bacterial strains cultured from healthy donors.</title>
        <authorList>
            <person name="Lin H."/>
            <person name="Kohout C."/>
            <person name="Waligurski E."/>
            <person name="Pamer E.G."/>
        </authorList>
    </citation>
    <scope>NUCLEOTIDE SEQUENCE</scope>
    <source>
        <strain evidence="15">DFI.7.46</strain>
    </source>
</reference>
<gene>
    <name evidence="15" type="ORF">L0M99_04740</name>
</gene>
<keyword evidence="9" id="KW-0520">NAD</keyword>
<feature type="domain" description="4Fe-4S His(Cys)3-ligated-type" evidence="14">
    <location>
        <begin position="92"/>
        <end position="131"/>
    </location>
</feature>
<dbReference type="CDD" id="cd00207">
    <property type="entry name" value="fer2"/>
    <property type="match status" value="1"/>
</dbReference>
<keyword evidence="15" id="KW-0560">Oxidoreductase</keyword>
<dbReference type="PANTHER" id="PTHR43105:SF12">
    <property type="entry name" value="NADH-QUINONE OXIDOREDUCTASE SUBUNIT G"/>
    <property type="match status" value="1"/>
</dbReference>
<dbReference type="Gene3D" id="2.40.40.20">
    <property type="match status" value="1"/>
</dbReference>
<dbReference type="GO" id="GO:0043546">
    <property type="term" value="F:molybdopterin cofactor binding"/>
    <property type="evidence" value="ECO:0007669"/>
    <property type="project" value="InterPro"/>
</dbReference>
<dbReference type="InterPro" id="IPR019574">
    <property type="entry name" value="NADH_UbQ_OxRdtase_Gsu_4Fe4S-bd"/>
</dbReference>
<dbReference type="GO" id="GO:0051537">
    <property type="term" value="F:2 iron, 2 sulfur cluster binding"/>
    <property type="evidence" value="ECO:0007669"/>
    <property type="project" value="UniProtKB-KW"/>
</dbReference>
<dbReference type="InterPro" id="IPR009010">
    <property type="entry name" value="Asp_de-COase-like_dom_sf"/>
</dbReference>
<evidence type="ECO:0000256" key="8">
    <source>
        <dbReference type="ARBA" id="ARBA00023014"/>
    </source>
</evidence>
<dbReference type="PROSITE" id="PS51085">
    <property type="entry name" value="2FE2S_FER_2"/>
    <property type="match status" value="1"/>
</dbReference>
<keyword evidence="7" id="KW-0408">Iron</keyword>
<dbReference type="Gene3D" id="3.10.20.740">
    <property type="match status" value="1"/>
</dbReference>
<dbReference type="InterPro" id="IPR036010">
    <property type="entry name" value="2Fe-2S_ferredoxin-like_sf"/>
</dbReference>
<dbReference type="SUPFAM" id="SSF50692">
    <property type="entry name" value="ADC-like"/>
    <property type="match status" value="1"/>
</dbReference>
<evidence type="ECO:0000313" key="15">
    <source>
        <dbReference type="EMBL" id="MCG4617800.1"/>
    </source>
</evidence>
<dbReference type="Pfam" id="PF01568">
    <property type="entry name" value="Molydop_binding"/>
    <property type="match status" value="1"/>
</dbReference>
<dbReference type="Gene3D" id="3.40.50.740">
    <property type="match status" value="2"/>
</dbReference>
<evidence type="ECO:0000259" key="13">
    <source>
        <dbReference type="PROSITE" id="PS51669"/>
    </source>
</evidence>
<dbReference type="PANTHER" id="PTHR43105">
    <property type="entry name" value="RESPIRATORY NITRATE REDUCTASE"/>
    <property type="match status" value="1"/>
</dbReference>
<evidence type="ECO:0000256" key="5">
    <source>
        <dbReference type="ARBA" id="ARBA00022723"/>
    </source>
</evidence>
<dbReference type="EC" id="1.6.5.11" evidence="15"/>
<evidence type="ECO:0000256" key="7">
    <source>
        <dbReference type="ARBA" id="ARBA00023004"/>
    </source>
</evidence>
<dbReference type="AlphaFoldDB" id="A0AAJ1EXT7"/>
<dbReference type="InterPro" id="IPR050123">
    <property type="entry name" value="Prok_molybdopt-oxidoreductase"/>
</dbReference>
<keyword evidence="5" id="KW-0479">Metal-binding</keyword>
<dbReference type="GO" id="GO:0046872">
    <property type="term" value="F:metal ion binding"/>
    <property type="evidence" value="ECO:0007669"/>
    <property type="project" value="UniProtKB-KW"/>
</dbReference>
<protein>
    <submittedName>
        <fullName evidence="15">NADH-quinone oxidoreductase subunit G</fullName>
        <ecNumber evidence="15">1.6.5.11</ecNumber>
    </submittedName>
</protein>
<feature type="region of interest" description="Disordered" evidence="11">
    <location>
        <begin position="223"/>
        <end position="247"/>
    </location>
</feature>
<dbReference type="FunFam" id="3.10.20.740:FF:000001">
    <property type="entry name" value="NADH-quinone oxidoreductase subunit G"/>
    <property type="match status" value="1"/>
</dbReference>
<dbReference type="InterPro" id="IPR006657">
    <property type="entry name" value="MoPterin_dinucl-bd_dom"/>
</dbReference>
<evidence type="ECO:0000256" key="11">
    <source>
        <dbReference type="SAM" id="MobiDB-lite"/>
    </source>
</evidence>
<dbReference type="EMBL" id="JAKNHJ010000007">
    <property type="protein sequence ID" value="MCG4617800.1"/>
    <property type="molecule type" value="Genomic_DNA"/>
</dbReference>
<accession>A0AAJ1EXT7</accession>
<dbReference type="GO" id="GO:0003954">
    <property type="term" value="F:NADH dehydrogenase activity"/>
    <property type="evidence" value="ECO:0007669"/>
    <property type="project" value="TreeGrafter"/>
</dbReference>
<comment type="cofactor">
    <cofactor evidence="1">
        <name>[4Fe-4S] cluster</name>
        <dbReference type="ChEBI" id="CHEBI:49883"/>
    </cofactor>
</comment>
<dbReference type="PROSITE" id="PS00641">
    <property type="entry name" value="COMPLEX1_75K_1"/>
    <property type="match status" value="1"/>
</dbReference>
<dbReference type="NCBIfam" id="NF005895">
    <property type="entry name" value="PRK07860.1"/>
    <property type="match status" value="1"/>
</dbReference>